<accession>A0ACD3YYE0</accession>
<dbReference type="Proteomes" id="UP000830768">
    <property type="component" value="Chromosome 4"/>
</dbReference>
<protein>
    <submittedName>
        <fullName evidence="1">Uncharacterized protein</fullName>
    </submittedName>
</protein>
<sequence length="1232" mass="137599">MLRARRGAGLSANLSYICRPYLRCSTQCFSRRSFATETNSDSPPAPQPSSTGKSEDILNGLDASSENLQTRIREMKKDAENMKARKATKLAKKKRASKKASKKEANAGGSDELVEAEATKKPGNFEEALDVVRKVYGVGSSGGSDKPSNPTSDPPKRKRKSRRLKSKGAKTPDEAPIPDEVAAKDSNADWTSKIAQQAGLWTSLREKLQHQRNPLSNEVESVRGRMYQYAQHDLSLGPDATPFMSSEPPPVPSGTRTPRSAPTKVRRTLQDELGHLASIPTATPDVTTDKKGKKSRKRKDMVDVKVIIPRKLNLVPVEEKLAGDVPKLEYNLDRVLFNPGVYQLQDKRSKVFNFDPYLATIMPVEQFDFNALKEYVTSSKDTRLRDLSAKYGKKYCGSTSSLTSMLAHFHFLLSAWRAPSFEHLSRSFNVEFESFTALTRGPAAAFARYKDGVYAIDADKEYDTANILSMLGKSMEKLLTIPKKEFEKYRRTKSHELSEEEKNADEAFHYSTLGDFMLRSQLDAYDPRLPGTGMFDLKTRAVVSIRMDVEGYEKGLGYEIRNRFGEWESFEREYYDMIRAAFLKYSLQVRMGRMDGIFVAFHNTQRIFGFQYISLEEMDRALHGTSDRSVGDQEFKASLKLLNEVLDRASKRFPKRSLRLHIETRPTNPPLTYFFAEPVDEEAINRTQETGRTKVEAFEREILGLSRKEKEEESRQLKEELSARVQEDQLDKEALQDSTSAEDPQRQKAWDEMMAKVDETVENDFLGLQTVRDAIEEALEQSGLLAGNSELEKNAYLNSLVEALAGELSDVKDLCKESDYTPQNMGEGVRPTDLEKANTTSPEQPQSASEQSQEVEEMPQTEELSQEGVSRDVDSEQPTSQTAVEETPKALAQGSEAVTEEGSKVEDATEEGPKTIDTEEASETAGITSAEEGSAVTDSTSVEGSNAVDTISGTEHSMAADTASPEEDSKVADAISTEEGSNVESASIEGTNAVDITSSEIINGAVGEQAESADNSKLSDASLKDLILRVAQSVDHKASSMGTFERVLSELVQAQKQANAEADEVDEAAEAVEAVEGESETTSLEEAMATGASTESLDTASVEQEAPKKERELFGMYITVRNKMDDQVVERVELREDWNEKRRWMVEYSITELPQERAERILAQIRSRRKKTLQSDPEERSKLWYRAWSGGLAKSTAAGQLYRKTMKREERKDKGVKVAWTERTIPHRIFKS</sequence>
<reference evidence="1" key="1">
    <citation type="submission" date="2021-11" db="EMBL/GenBank/DDBJ databases">
        <title>Fusarium solani-melongenae Genome sequencing and assembly.</title>
        <authorList>
            <person name="Xie S."/>
            <person name="Huang L."/>
            <person name="Zhang X."/>
        </authorList>
    </citation>
    <scope>NUCLEOTIDE SEQUENCE</scope>
    <source>
        <strain evidence="1">CRI 24-3</strain>
    </source>
</reference>
<keyword evidence="2" id="KW-1185">Reference proteome</keyword>
<name>A0ACD3YYE0_FUSSC</name>
<dbReference type="EMBL" id="CP090033">
    <property type="protein sequence ID" value="UPK93853.1"/>
    <property type="molecule type" value="Genomic_DNA"/>
</dbReference>
<organism evidence="1 2">
    <name type="scientific">Fusarium solani subsp. cucurbitae</name>
    <name type="common">Neocosmosporum cucurbitae</name>
    <dbReference type="NCBI Taxonomy" id="2747967"/>
    <lineage>
        <taxon>Eukaryota</taxon>
        <taxon>Fungi</taxon>
        <taxon>Dikarya</taxon>
        <taxon>Ascomycota</taxon>
        <taxon>Pezizomycotina</taxon>
        <taxon>Sordariomycetes</taxon>
        <taxon>Hypocreomycetidae</taxon>
        <taxon>Hypocreales</taxon>
        <taxon>Nectriaceae</taxon>
        <taxon>Fusarium</taxon>
        <taxon>Fusarium solani species complex</taxon>
    </lineage>
</organism>
<evidence type="ECO:0000313" key="2">
    <source>
        <dbReference type="Proteomes" id="UP000830768"/>
    </source>
</evidence>
<gene>
    <name evidence="1" type="ORF">LCI18_004788</name>
</gene>
<proteinExistence type="predicted"/>
<evidence type="ECO:0000313" key="1">
    <source>
        <dbReference type="EMBL" id="UPK93853.1"/>
    </source>
</evidence>